<feature type="transmembrane region" description="Helical" evidence="9">
    <location>
        <begin position="196"/>
        <end position="217"/>
    </location>
</feature>
<evidence type="ECO:0000256" key="9">
    <source>
        <dbReference type="SAM" id="Phobius"/>
    </source>
</evidence>
<feature type="transmembrane region" description="Helical" evidence="9">
    <location>
        <begin position="229"/>
        <end position="252"/>
    </location>
</feature>
<dbReference type="Proteomes" id="UP001479436">
    <property type="component" value="Unassembled WGS sequence"/>
</dbReference>
<reference evidence="11 12" key="1">
    <citation type="submission" date="2023-04" db="EMBL/GenBank/DDBJ databases">
        <title>Genome of Basidiobolus ranarum AG-B5.</title>
        <authorList>
            <person name="Stajich J.E."/>
            <person name="Carter-House D."/>
            <person name="Gryganskyi A."/>
        </authorList>
    </citation>
    <scope>NUCLEOTIDE SEQUENCE [LARGE SCALE GENOMIC DNA]</scope>
    <source>
        <strain evidence="11 12">AG-B5</strain>
    </source>
</reference>
<dbReference type="PANTHER" id="PTHR22950:SF678">
    <property type="entry name" value="VACUOLAR AMINO ACID TRANSPORTER 5-RELATED"/>
    <property type="match status" value="1"/>
</dbReference>
<feature type="transmembrane region" description="Helical" evidence="9">
    <location>
        <begin position="380"/>
        <end position="400"/>
    </location>
</feature>
<keyword evidence="6" id="KW-0029">Amino-acid transport</keyword>
<evidence type="ECO:0000256" key="7">
    <source>
        <dbReference type="ARBA" id="ARBA00022989"/>
    </source>
</evidence>
<evidence type="ECO:0000256" key="8">
    <source>
        <dbReference type="ARBA" id="ARBA00023136"/>
    </source>
</evidence>
<evidence type="ECO:0000313" key="11">
    <source>
        <dbReference type="EMBL" id="KAK9694661.1"/>
    </source>
</evidence>
<feature type="transmembrane region" description="Helical" evidence="9">
    <location>
        <begin position="438"/>
        <end position="463"/>
    </location>
</feature>
<feature type="transmembrane region" description="Helical" evidence="9">
    <location>
        <begin position="73"/>
        <end position="100"/>
    </location>
</feature>
<feature type="transmembrane region" description="Helical" evidence="9">
    <location>
        <begin position="172"/>
        <end position="189"/>
    </location>
</feature>
<evidence type="ECO:0000313" key="12">
    <source>
        <dbReference type="Proteomes" id="UP001479436"/>
    </source>
</evidence>
<keyword evidence="7 9" id="KW-1133">Transmembrane helix</keyword>
<evidence type="ECO:0000256" key="6">
    <source>
        <dbReference type="ARBA" id="ARBA00022970"/>
    </source>
</evidence>
<keyword evidence="8 9" id="KW-0472">Membrane</keyword>
<organism evidence="11 12">
    <name type="scientific">Basidiobolus ranarum</name>
    <dbReference type="NCBI Taxonomy" id="34480"/>
    <lineage>
        <taxon>Eukaryota</taxon>
        <taxon>Fungi</taxon>
        <taxon>Fungi incertae sedis</taxon>
        <taxon>Zoopagomycota</taxon>
        <taxon>Entomophthoromycotina</taxon>
        <taxon>Basidiobolomycetes</taxon>
        <taxon>Basidiobolales</taxon>
        <taxon>Basidiobolaceae</taxon>
        <taxon>Basidiobolus</taxon>
    </lineage>
</organism>
<proteinExistence type="inferred from homology"/>
<dbReference type="Pfam" id="PF01490">
    <property type="entry name" value="Aa_trans"/>
    <property type="match status" value="1"/>
</dbReference>
<evidence type="ECO:0000256" key="3">
    <source>
        <dbReference type="ARBA" id="ARBA00022448"/>
    </source>
</evidence>
<sequence>MSQYTPVNDEELAQTVEVEPRHSDASPLLGQGSSSSQKAFPFAEDAPTATVLSSCINLANTILGAGMFAMPSAIASVGLLFGSGLIGLSGFASGLGLYLLARCASHVEGRNASFNTISLLSYPNAAIWFDLAIAIKCFGVSISYLIVIGDLMPEVMGWFGISPSHSFLLDRRFWITIFMLFIIPLAFLRKLDSLRYTSFVALSAVLYLIVIVIYHYLDPEQPSPPPEDIHLINFGGMFLSRFPIFVFAFTCHQNIFTVYNELRDNSDRQVNSVIFYSIGASFLVYQVVGVLGYLTFGDHVLGNIIKMYDNGVVLTIGRFALVILVMFSYPLQAHPCRASIDKVMNVLFNTNLEVPQFEEEEEDGKSDTLARKHVYEISNYRFFTITPLIIVSTYLIAISVSQLDLVLAFVGSTGSTAISFILPGLFYSKIHQNDPWNITRVAAAVLFVYGIGVMTICLSYNIYHLF</sequence>
<feature type="transmembrane region" description="Helical" evidence="9">
    <location>
        <begin position="127"/>
        <end position="152"/>
    </location>
</feature>
<keyword evidence="5 9" id="KW-0812">Transmembrane</keyword>
<feature type="domain" description="Amino acid transporter transmembrane" evidence="10">
    <location>
        <begin position="48"/>
        <end position="457"/>
    </location>
</feature>
<dbReference type="EMBL" id="JASJQH010008173">
    <property type="protein sequence ID" value="KAK9694661.1"/>
    <property type="molecule type" value="Genomic_DNA"/>
</dbReference>
<comment type="subcellular location">
    <subcellularLocation>
        <location evidence="1">Vacuole membrane</location>
        <topology evidence="1">Multi-pass membrane protein</topology>
    </subcellularLocation>
</comment>
<evidence type="ECO:0000256" key="1">
    <source>
        <dbReference type="ARBA" id="ARBA00004128"/>
    </source>
</evidence>
<evidence type="ECO:0000256" key="2">
    <source>
        <dbReference type="ARBA" id="ARBA00008066"/>
    </source>
</evidence>
<accession>A0ABR2VQZ4</accession>
<keyword evidence="4" id="KW-0926">Vacuole</keyword>
<keyword evidence="3" id="KW-0813">Transport</keyword>
<comment type="similarity">
    <text evidence="2">Belongs to the amino acid/polyamine transporter 2 family.</text>
</comment>
<evidence type="ECO:0000259" key="10">
    <source>
        <dbReference type="Pfam" id="PF01490"/>
    </source>
</evidence>
<gene>
    <name evidence="11" type="ORF">K7432_013341</name>
</gene>
<keyword evidence="12" id="KW-1185">Reference proteome</keyword>
<evidence type="ECO:0000256" key="4">
    <source>
        <dbReference type="ARBA" id="ARBA00022554"/>
    </source>
</evidence>
<feature type="transmembrane region" description="Helical" evidence="9">
    <location>
        <begin position="406"/>
        <end position="426"/>
    </location>
</feature>
<comment type="caution">
    <text evidence="11">The sequence shown here is derived from an EMBL/GenBank/DDBJ whole genome shotgun (WGS) entry which is preliminary data.</text>
</comment>
<protein>
    <recommendedName>
        <fullName evidence="10">Amino acid transporter transmembrane domain-containing protein</fullName>
    </recommendedName>
</protein>
<evidence type="ECO:0000256" key="5">
    <source>
        <dbReference type="ARBA" id="ARBA00022692"/>
    </source>
</evidence>
<feature type="transmembrane region" description="Helical" evidence="9">
    <location>
        <begin position="273"/>
        <end position="296"/>
    </location>
</feature>
<dbReference type="PANTHER" id="PTHR22950">
    <property type="entry name" value="AMINO ACID TRANSPORTER"/>
    <property type="match status" value="1"/>
</dbReference>
<dbReference type="InterPro" id="IPR013057">
    <property type="entry name" value="AA_transpt_TM"/>
</dbReference>
<name>A0ABR2VQZ4_9FUNG</name>
<feature type="transmembrane region" description="Helical" evidence="9">
    <location>
        <begin position="308"/>
        <end position="329"/>
    </location>
</feature>